<evidence type="ECO:0000256" key="4">
    <source>
        <dbReference type="ARBA" id="ARBA00031405"/>
    </source>
</evidence>
<evidence type="ECO:0000256" key="3">
    <source>
        <dbReference type="ARBA" id="ARBA00029721"/>
    </source>
</evidence>
<feature type="non-terminal residue" evidence="6">
    <location>
        <position position="1"/>
    </location>
</feature>
<feature type="region of interest" description="Disordered" evidence="5">
    <location>
        <begin position="126"/>
        <end position="151"/>
    </location>
</feature>
<evidence type="ECO:0000256" key="2">
    <source>
        <dbReference type="ARBA" id="ARBA00022553"/>
    </source>
</evidence>
<accession>A0A0V0G9L7</accession>
<sequence>DEYYDKVKMSSEDLNLPASLERLEINPESRLECSKTEENPFSLGGSCPLKETPECSLETLSLKAICPKGSCLCNKKKDGVGRSNPNISSNVSGNLKSIVHHRRPIIRRSKLNREVLRAPILKLGGNETATEPNSTGKTSAPYKTLDGSKGAASNSRTEPVAICCAQQYLLQATAVPTSTIQRPNYLATAATSAHCCALQARSINNNNNNNNHNNNNNNNHNNNINNGSSGNAATDDTNIDELASYFDLFVHIPKKMSVMAEMMYI</sequence>
<evidence type="ECO:0000256" key="5">
    <source>
        <dbReference type="SAM" id="MobiDB-lite"/>
    </source>
</evidence>
<feature type="compositionally biased region" description="Polar residues" evidence="5">
    <location>
        <begin position="127"/>
        <end position="138"/>
    </location>
</feature>
<feature type="compositionally biased region" description="Low complexity" evidence="5">
    <location>
        <begin position="206"/>
        <end position="226"/>
    </location>
</feature>
<protein>
    <recommendedName>
        <fullName evidence="1">Oxidative stress-responsive serine-rich protein 1</fullName>
    </recommendedName>
    <alternativeName>
        <fullName evidence="4">Oxidative stress-responsive protein 1</fullName>
    </alternativeName>
    <alternativeName>
        <fullName evidence="3">Peroxide-inducible transcript 1 protein</fullName>
    </alternativeName>
</protein>
<name>A0A0V0G9L7_TRIDM</name>
<organism evidence="6">
    <name type="scientific">Triatoma dimidiata</name>
    <name type="common">Kissing bug</name>
    <name type="synonym">Meccus dimidiatus</name>
    <dbReference type="NCBI Taxonomy" id="72491"/>
    <lineage>
        <taxon>Eukaryota</taxon>
        <taxon>Metazoa</taxon>
        <taxon>Ecdysozoa</taxon>
        <taxon>Arthropoda</taxon>
        <taxon>Hexapoda</taxon>
        <taxon>Insecta</taxon>
        <taxon>Pterygota</taxon>
        <taxon>Neoptera</taxon>
        <taxon>Paraneoptera</taxon>
        <taxon>Hemiptera</taxon>
        <taxon>Heteroptera</taxon>
        <taxon>Panheteroptera</taxon>
        <taxon>Cimicomorpha</taxon>
        <taxon>Reduviidae</taxon>
        <taxon>Triatominae</taxon>
        <taxon>Triatoma</taxon>
    </lineage>
</organism>
<proteinExistence type="predicted"/>
<dbReference type="InterPro" id="IPR008494">
    <property type="entry name" value="DUF776"/>
</dbReference>
<evidence type="ECO:0000256" key="1">
    <source>
        <dbReference type="ARBA" id="ARBA00015005"/>
    </source>
</evidence>
<dbReference type="GO" id="GO:0070301">
    <property type="term" value="P:cellular response to hydrogen peroxide"/>
    <property type="evidence" value="ECO:0007669"/>
    <property type="project" value="TreeGrafter"/>
</dbReference>
<dbReference type="PANTHER" id="PTHR31383:SF2">
    <property type="entry name" value="OXIDATIVE STRESS-RESPONSIVE SERINE-RICH PROTEIN 1"/>
    <property type="match status" value="1"/>
</dbReference>
<dbReference type="EMBL" id="GECL01001422">
    <property type="protein sequence ID" value="JAP04702.1"/>
    <property type="molecule type" value="Transcribed_RNA"/>
</dbReference>
<dbReference type="AlphaFoldDB" id="A0A0V0G9L7"/>
<keyword evidence="2" id="KW-0597">Phosphoprotein</keyword>
<dbReference type="PANTHER" id="PTHR31383">
    <property type="entry name" value="OXIDATIVE STRESS-RESPONSE SERINE-RICH PROTEIN 1"/>
    <property type="match status" value="1"/>
</dbReference>
<reference evidence="6" key="1">
    <citation type="journal article" date="2018" name="J. Proteomics">
        <title>Exploring the molecular complexity of Triatoma dimidiata sialome.</title>
        <authorList>
            <person name="Santiago P.B."/>
            <person name="de Araujo C.N."/>
            <person name="Charneau S."/>
            <person name="Bastos I.M.D."/>
            <person name="Assumpcao T.C.F."/>
            <person name="Queiroz R.M.L."/>
            <person name="Praca Y.R."/>
            <person name="Cordeiro T.M."/>
            <person name="Garcia C.H.S."/>
            <person name="da Silva I.G."/>
            <person name="Raiol T."/>
            <person name="Motta F.N."/>
            <person name="de Araujo Oliveira J.V."/>
            <person name="de Sousa M.V."/>
            <person name="Ribeiro J.M.C."/>
            <person name="de Santana J.M."/>
        </authorList>
    </citation>
    <scope>NUCLEOTIDE SEQUENCE</scope>
    <source>
        <strain evidence="6">Santander</strain>
        <tissue evidence="6">Salivary glands</tissue>
    </source>
</reference>
<evidence type="ECO:0000313" key="6">
    <source>
        <dbReference type="EMBL" id="JAP04702.1"/>
    </source>
</evidence>
<feature type="region of interest" description="Disordered" evidence="5">
    <location>
        <begin position="206"/>
        <end position="232"/>
    </location>
</feature>